<evidence type="ECO:0000259" key="8">
    <source>
        <dbReference type="PROSITE" id="PS50850"/>
    </source>
</evidence>
<feature type="transmembrane region" description="Helical" evidence="7">
    <location>
        <begin position="122"/>
        <end position="140"/>
    </location>
</feature>
<protein>
    <submittedName>
        <fullName evidence="9">Transporter</fullName>
    </submittedName>
</protein>
<evidence type="ECO:0000256" key="6">
    <source>
        <dbReference type="ARBA" id="ARBA00023136"/>
    </source>
</evidence>
<keyword evidence="4 7" id="KW-0812">Transmembrane</keyword>
<evidence type="ECO:0000256" key="3">
    <source>
        <dbReference type="ARBA" id="ARBA00022475"/>
    </source>
</evidence>
<dbReference type="Pfam" id="PF07690">
    <property type="entry name" value="MFS_1"/>
    <property type="match status" value="1"/>
</dbReference>
<evidence type="ECO:0000256" key="4">
    <source>
        <dbReference type="ARBA" id="ARBA00022692"/>
    </source>
</evidence>
<dbReference type="InterPro" id="IPR011701">
    <property type="entry name" value="MFS"/>
</dbReference>
<dbReference type="AlphaFoldDB" id="A0A4Y1ZEC8"/>
<dbReference type="EMBL" id="BEXB01000027">
    <property type="protein sequence ID" value="GAY77522.1"/>
    <property type="molecule type" value="Genomic_DNA"/>
</dbReference>
<feature type="transmembrane region" description="Helical" evidence="7">
    <location>
        <begin position="324"/>
        <end position="351"/>
    </location>
</feature>
<evidence type="ECO:0000256" key="1">
    <source>
        <dbReference type="ARBA" id="ARBA00004651"/>
    </source>
</evidence>
<dbReference type="GO" id="GO:0022857">
    <property type="term" value="F:transmembrane transporter activity"/>
    <property type="evidence" value="ECO:0007669"/>
    <property type="project" value="InterPro"/>
</dbReference>
<evidence type="ECO:0000256" key="2">
    <source>
        <dbReference type="ARBA" id="ARBA00022448"/>
    </source>
</evidence>
<comment type="caution">
    <text evidence="9">The sequence shown here is derived from an EMBL/GenBank/DDBJ whole genome shotgun (WGS) entry which is preliminary data.</text>
</comment>
<feature type="transmembrane region" description="Helical" evidence="7">
    <location>
        <begin position="265"/>
        <end position="283"/>
    </location>
</feature>
<reference evidence="9 10" key="1">
    <citation type="submission" date="2017-11" db="EMBL/GenBank/DDBJ databases">
        <title>Draft Genome Sequence of Sporolactobacillus inulinus NBRC 111894 Isolated from Koso, a Japanese Sugar-Vegetable Fermented Beverage.</title>
        <authorList>
            <person name="Chiou T.Y."/>
            <person name="Oshima K."/>
            <person name="Suda W."/>
            <person name="Hattori M."/>
            <person name="Takahashi T."/>
        </authorList>
    </citation>
    <scope>NUCLEOTIDE SEQUENCE [LARGE SCALE GENOMIC DNA]</scope>
    <source>
        <strain evidence="9 10">NBRC111894</strain>
    </source>
</reference>
<accession>A0A4Y1ZEC8</accession>
<organism evidence="9 10">
    <name type="scientific">Sporolactobacillus inulinus</name>
    <dbReference type="NCBI Taxonomy" id="2078"/>
    <lineage>
        <taxon>Bacteria</taxon>
        <taxon>Bacillati</taxon>
        <taxon>Bacillota</taxon>
        <taxon>Bacilli</taxon>
        <taxon>Bacillales</taxon>
        <taxon>Sporolactobacillaceae</taxon>
        <taxon>Sporolactobacillus</taxon>
    </lineage>
</organism>
<evidence type="ECO:0000313" key="9">
    <source>
        <dbReference type="EMBL" id="GAY77522.1"/>
    </source>
</evidence>
<dbReference type="PANTHER" id="PTHR43266">
    <property type="entry name" value="MACROLIDE-EFFLUX PROTEIN"/>
    <property type="match status" value="1"/>
</dbReference>
<dbReference type="Proteomes" id="UP000319716">
    <property type="component" value="Unassembled WGS sequence"/>
</dbReference>
<feature type="transmembrane region" description="Helical" evidence="7">
    <location>
        <begin position="6"/>
        <end position="23"/>
    </location>
</feature>
<evidence type="ECO:0000313" key="10">
    <source>
        <dbReference type="Proteomes" id="UP000319716"/>
    </source>
</evidence>
<keyword evidence="3" id="KW-1003">Cell membrane</keyword>
<dbReference type="Gene3D" id="1.20.1250.20">
    <property type="entry name" value="MFS general substrate transporter like domains"/>
    <property type="match status" value="1"/>
</dbReference>
<evidence type="ECO:0000256" key="7">
    <source>
        <dbReference type="SAM" id="Phobius"/>
    </source>
</evidence>
<proteinExistence type="predicted"/>
<evidence type="ECO:0000256" key="5">
    <source>
        <dbReference type="ARBA" id="ARBA00022989"/>
    </source>
</evidence>
<feature type="transmembrane region" description="Helical" evidence="7">
    <location>
        <begin position="240"/>
        <end position="259"/>
    </location>
</feature>
<dbReference type="InterPro" id="IPR020846">
    <property type="entry name" value="MFS_dom"/>
</dbReference>
<feature type="domain" description="Major facilitator superfamily (MFS) profile" evidence="8">
    <location>
        <begin position="1"/>
        <end position="144"/>
    </location>
</feature>
<feature type="transmembrane region" description="Helical" evidence="7">
    <location>
        <begin position="53"/>
        <end position="77"/>
    </location>
</feature>
<dbReference type="PROSITE" id="PS50850">
    <property type="entry name" value="MFS"/>
    <property type="match status" value="1"/>
</dbReference>
<dbReference type="PANTHER" id="PTHR43266:SF2">
    <property type="entry name" value="MAJOR FACILITATOR SUPERFAMILY (MFS) PROFILE DOMAIN-CONTAINING PROTEIN"/>
    <property type="match status" value="1"/>
</dbReference>
<dbReference type="InterPro" id="IPR036259">
    <property type="entry name" value="MFS_trans_sf"/>
</dbReference>
<gene>
    <name evidence="9" type="ORF">NBRC111894_3076</name>
</gene>
<feature type="transmembrane region" description="Helical" evidence="7">
    <location>
        <begin position="206"/>
        <end position="228"/>
    </location>
</feature>
<keyword evidence="2" id="KW-0813">Transport</keyword>
<dbReference type="CDD" id="cd06173">
    <property type="entry name" value="MFS_MefA_like"/>
    <property type="match status" value="1"/>
</dbReference>
<sequence length="355" mass="38625">MTAYMLPNVIMLPFAGIIVDQFNRAKLMRFADLMRCAMAALIMGLGLNNALTIHVMTLIAIVLGIMDGLFLPAFSALRATVFTPNIRTSANALNQLSIQAMRLIGPATGGLIVSIWSAPIGFGIDALTFLISFICLLFLTKEGKIHKTDRNETKVSFLRNCFGGVSVIKQTTWLWVTILAFCFLNLCTNGVTVIILPWLLNVHHHFPTYVYGFIMSGQAVGAASAAFIFGMRKAWTHRGLIGYLGIAIGALSFIIMTFIEHPIILALLMTVEGFGSMAFGLIWETSLQELVEPEAFGRVASIDMLGSFALIPVGYLFTGWFSEAVGGISAMMTLSVVSLLLIAIVLCVPAIRNFN</sequence>
<dbReference type="SUPFAM" id="SSF103473">
    <property type="entry name" value="MFS general substrate transporter"/>
    <property type="match status" value="1"/>
</dbReference>
<name>A0A4Y1ZEC8_9BACL</name>
<feature type="transmembrane region" description="Helical" evidence="7">
    <location>
        <begin position="173"/>
        <end position="200"/>
    </location>
</feature>
<keyword evidence="5 7" id="KW-1133">Transmembrane helix</keyword>
<feature type="transmembrane region" description="Helical" evidence="7">
    <location>
        <begin position="295"/>
        <end position="318"/>
    </location>
</feature>
<comment type="subcellular location">
    <subcellularLocation>
        <location evidence="1">Cell membrane</location>
        <topology evidence="1">Multi-pass membrane protein</topology>
    </subcellularLocation>
</comment>
<dbReference type="GO" id="GO:0005886">
    <property type="term" value="C:plasma membrane"/>
    <property type="evidence" value="ECO:0007669"/>
    <property type="project" value="UniProtKB-SubCell"/>
</dbReference>
<keyword evidence="6 7" id="KW-0472">Membrane</keyword>